<dbReference type="AlphaFoldDB" id="A0A4C1YZA3"/>
<comment type="caution">
    <text evidence="1">The sequence shown here is derived from an EMBL/GenBank/DDBJ whole genome shotgun (WGS) entry which is preliminary data.</text>
</comment>
<dbReference type="EMBL" id="BGZK01001427">
    <property type="protein sequence ID" value="GBP79727.1"/>
    <property type="molecule type" value="Genomic_DNA"/>
</dbReference>
<name>A0A4C1YZA3_EUMVA</name>
<accession>A0A4C1YZA3</accession>
<organism evidence="1 2">
    <name type="scientific">Eumeta variegata</name>
    <name type="common">Bagworm moth</name>
    <name type="synonym">Eumeta japonica</name>
    <dbReference type="NCBI Taxonomy" id="151549"/>
    <lineage>
        <taxon>Eukaryota</taxon>
        <taxon>Metazoa</taxon>
        <taxon>Ecdysozoa</taxon>
        <taxon>Arthropoda</taxon>
        <taxon>Hexapoda</taxon>
        <taxon>Insecta</taxon>
        <taxon>Pterygota</taxon>
        <taxon>Neoptera</taxon>
        <taxon>Endopterygota</taxon>
        <taxon>Lepidoptera</taxon>
        <taxon>Glossata</taxon>
        <taxon>Ditrysia</taxon>
        <taxon>Tineoidea</taxon>
        <taxon>Psychidae</taxon>
        <taxon>Oiketicinae</taxon>
        <taxon>Eumeta</taxon>
    </lineage>
</organism>
<dbReference type="OrthoDB" id="7382669at2759"/>
<evidence type="ECO:0000313" key="1">
    <source>
        <dbReference type="EMBL" id="GBP79727.1"/>
    </source>
</evidence>
<keyword evidence="2" id="KW-1185">Reference proteome</keyword>
<proteinExistence type="predicted"/>
<evidence type="ECO:0000313" key="2">
    <source>
        <dbReference type="Proteomes" id="UP000299102"/>
    </source>
</evidence>
<reference evidence="1 2" key="1">
    <citation type="journal article" date="2019" name="Commun. Biol.">
        <title>The bagworm genome reveals a unique fibroin gene that provides high tensile strength.</title>
        <authorList>
            <person name="Kono N."/>
            <person name="Nakamura H."/>
            <person name="Ohtoshi R."/>
            <person name="Tomita M."/>
            <person name="Numata K."/>
            <person name="Arakawa K."/>
        </authorList>
    </citation>
    <scope>NUCLEOTIDE SEQUENCE [LARGE SCALE GENOMIC DNA]</scope>
</reference>
<sequence>MQRHCAVSPTRLKSDAAVDSVEHLAHAELPCRRCPSARCVQHDWLYHAFFDSNPAYLPQLQAKAWLAFPSIDEAACPENITLLVGKAWVEIIYRGTFVAVITYAAAIWFRRANYHVVRSALLRAQRPTLILLTRAYRSTSTYALPVLEGVLPADLEVVRRREERWEGAPEGWELYSFFPDVRERMNKDTIEPDYVSSQMLTGHGCFRKRLYEMKLSIRKDCDCGWYEETRDHVLWHCPLCDDERKEMMDKLEYTTIGPVHFADLTSTRGNFYAFRGFCLWLA</sequence>
<gene>
    <name evidence="1" type="ORF">EVAR_49426_1</name>
</gene>
<protein>
    <submittedName>
        <fullName evidence="1">Retrovirus-related Pol polyprotein from type-1 retrotransposable element R1 4</fullName>
    </submittedName>
</protein>
<dbReference type="Proteomes" id="UP000299102">
    <property type="component" value="Unassembled WGS sequence"/>
</dbReference>